<gene>
    <name evidence="1" type="ORF">S01H4_52419</name>
</gene>
<dbReference type="EMBL" id="BART01029944">
    <property type="protein sequence ID" value="GAH12488.1"/>
    <property type="molecule type" value="Genomic_DNA"/>
</dbReference>
<feature type="non-terminal residue" evidence="1">
    <location>
        <position position="1"/>
    </location>
</feature>
<organism evidence="1">
    <name type="scientific">marine sediment metagenome</name>
    <dbReference type="NCBI Taxonomy" id="412755"/>
    <lineage>
        <taxon>unclassified sequences</taxon>
        <taxon>metagenomes</taxon>
        <taxon>ecological metagenomes</taxon>
    </lineage>
</organism>
<dbReference type="AlphaFoldDB" id="X1EV53"/>
<protein>
    <submittedName>
        <fullName evidence="1">Uncharacterized protein</fullName>
    </submittedName>
</protein>
<accession>X1EV53</accession>
<comment type="caution">
    <text evidence="1">The sequence shown here is derived from an EMBL/GenBank/DDBJ whole genome shotgun (WGS) entry which is preliminary data.</text>
</comment>
<sequence>VQALLEGDASMLELDWFNNYATTQDLRDIQNFYQNYESPVYDSAPAFLREDFIFPYIYGQAFVEYLYNIGGWEAIHNAYRNLPVSTEQILHPERYPNDVPVEVESPDLLTLLGDEWRELDSGVMGEWYTYLILAHGLESNARLDDIEAQIASEGWGGDIYLIFYNEENESVLIVMHTNWESSNDARQFFDAFRKHSSARFGNPTSSDSNRISWNHADGVTEITIQDQFTTWVLAPDEGTALLIRSAIGQ</sequence>
<name>X1EV53_9ZZZZ</name>
<reference evidence="1" key="1">
    <citation type="journal article" date="2014" name="Front. Microbiol.">
        <title>High frequency of phylogenetically diverse reductive dehalogenase-homologous genes in deep subseafloor sedimentary metagenomes.</title>
        <authorList>
            <person name="Kawai M."/>
            <person name="Futagami T."/>
            <person name="Toyoda A."/>
            <person name="Takaki Y."/>
            <person name="Nishi S."/>
            <person name="Hori S."/>
            <person name="Arai W."/>
            <person name="Tsubouchi T."/>
            <person name="Morono Y."/>
            <person name="Uchiyama I."/>
            <person name="Ito T."/>
            <person name="Fujiyama A."/>
            <person name="Inagaki F."/>
            <person name="Takami H."/>
        </authorList>
    </citation>
    <scope>NUCLEOTIDE SEQUENCE</scope>
    <source>
        <strain evidence="1">Expedition CK06-06</strain>
    </source>
</reference>
<proteinExistence type="predicted"/>
<evidence type="ECO:0000313" key="1">
    <source>
        <dbReference type="EMBL" id="GAH12488.1"/>
    </source>
</evidence>